<keyword evidence="3" id="KW-0805">Transcription regulation</keyword>
<sequence>MNFTYEIIEMNKELPIHIFLHSVDYVTNHWHDSIEIIFVLKGKVNVSVNDKRFELTEKDLFLINANDIHSIQHQEENLLLAIQVPIPELKQNSKNVDSYTFSCKSFLYDDTHQEEFNELRALLAQMMWVVNKATEGYELQIKSLYFQLIYLLIKNLKDEQERENKISSQKHIERLLRITSYVKENFRQPITLNELSQNEFLSVHYLSKFIQKHLGIPFSKYVDSIRLDHAVKDIVFTDIPLTQIALDNGFASVKAFNRAFKEFYHQTPSEYRRAVEMEPRKNDSNKVTLANYVEIDKSQAFSKLFSYLPSGDKTIEIESKSVTKKQYSINVSNNNTMKLQHSWKTLMTIGKAKECLYTEVQEQLKLVKKATHFQYLRFHGLFDDEMMIYGENELGEPVFNFLYTDKLFDFLQSIDVKPFVELGFMPGELAENQDETVFYKKSIISKPKDIEKWNLLVKNFIIHYENRYGIDAVQQWYFEFWNEPDFYVFWRGTFEEYCLLYKTTYQTIKNLNPAYKVGGPSIVSINNSDWLQQFLDFCLNENCVPDFITFHCYMHDELDINKKKKLLDEGSFEFGYISRDEDFLKNKIIRIKQILAEKKMDHVELHLTEWNSTAFHRDLTNDTSFKAAFVVKNLLENIDTIGSFGYWTASDLIEEQRAAIPTFHGGLGLITNKSIPKPAYYAYDFLGKLGDEMIVAGEGYFVTKSPKGYQIILYHYCHYDMLYCMNQHVNIDSKNRYNVFLDRDDIQLKLILSGLEQGTYKINQHVLNRENGSAFDKWVEMGAPGSLSPEDINYLKYSSVPKKHISEVRIENDFILNTILQPHEVQLYEILPQRIL</sequence>
<dbReference type="Gene3D" id="1.10.10.60">
    <property type="entry name" value="Homeodomain-like"/>
    <property type="match status" value="2"/>
</dbReference>
<keyword evidence="5" id="KW-0804">Transcription</keyword>
<evidence type="ECO:0000259" key="8">
    <source>
        <dbReference type="PROSITE" id="PS01124"/>
    </source>
</evidence>
<dbReference type="InterPro" id="IPR018060">
    <property type="entry name" value="HTH_AraC"/>
</dbReference>
<dbReference type="Pfam" id="PF12833">
    <property type="entry name" value="HTH_18"/>
    <property type="match status" value="1"/>
</dbReference>
<keyword evidence="6 9" id="KW-0326">Glycosidase</keyword>
<dbReference type="InterPro" id="IPR000514">
    <property type="entry name" value="Glyco_hydro_39"/>
</dbReference>
<dbReference type="PRINTS" id="PR00745">
    <property type="entry name" value="GLHYDRLASE39"/>
</dbReference>
<dbReference type="AlphaFoldDB" id="A0A852TCM3"/>
<keyword evidence="2 9" id="KW-0378">Hydrolase</keyword>
<dbReference type="SUPFAM" id="SSF51215">
    <property type="entry name" value="Regulatory protein AraC"/>
    <property type="match status" value="1"/>
</dbReference>
<dbReference type="SUPFAM" id="SSF51011">
    <property type="entry name" value="Glycosyl hydrolase domain"/>
    <property type="match status" value="1"/>
</dbReference>
<dbReference type="PANTHER" id="PTHR43280:SF2">
    <property type="entry name" value="HTH-TYPE TRANSCRIPTIONAL REGULATOR EXSA"/>
    <property type="match status" value="1"/>
</dbReference>
<evidence type="ECO:0000256" key="5">
    <source>
        <dbReference type="ARBA" id="ARBA00023163"/>
    </source>
</evidence>
<protein>
    <submittedName>
        <fullName evidence="9">Xylan 1,4-beta-xylosidase</fullName>
        <ecNumber evidence="9">3.2.1.37</ecNumber>
    </submittedName>
</protein>
<dbReference type="InterPro" id="IPR037923">
    <property type="entry name" value="HTH-like"/>
</dbReference>
<dbReference type="GO" id="GO:0043565">
    <property type="term" value="F:sequence-specific DNA binding"/>
    <property type="evidence" value="ECO:0007669"/>
    <property type="project" value="InterPro"/>
</dbReference>
<dbReference type="Pfam" id="PF02311">
    <property type="entry name" value="AraC_binding"/>
    <property type="match status" value="1"/>
</dbReference>
<dbReference type="PANTHER" id="PTHR43280">
    <property type="entry name" value="ARAC-FAMILY TRANSCRIPTIONAL REGULATOR"/>
    <property type="match status" value="1"/>
</dbReference>
<gene>
    <name evidence="9" type="ORF">F4694_003322</name>
</gene>
<evidence type="ECO:0000256" key="4">
    <source>
        <dbReference type="ARBA" id="ARBA00023125"/>
    </source>
</evidence>
<evidence type="ECO:0000256" key="1">
    <source>
        <dbReference type="ARBA" id="ARBA00008875"/>
    </source>
</evidence>
<evidence type="ECO:0000256" key="3">
    <source>
        <dbReference type="ARBA" id="ARBA00023015"/>
    </source>
</evidence>
<dbReference type="Gene3D" id="3.20.20.80">
    <property type="entry name" value="Glycosidases"/>
    <property type="match status" value="1"/>
</dbReference>
<evidence type="ECO:0000256" key="2">
    <source>
        <dbReference type="ARBA" id="ARBA00022801"/>
    </source>
</evidence>
<organism evidence="9 10">
    <name type="scientific">Neobacillus niacini</name>
    <dbReference type="NCBI Taxonomy" id="86668"/>
    <lineage>
        <taxon>Bacteria</taxon>
        <taxon>Bacillati</taxon>
        <taxon>Bacillota</taxon>
        <taxon>Bacilli</taxon>
        <taxon>Bacillales</taxon>
        <taxon>Bacillaceae</taxon>
        <taxon>Neobacillus</taxon>
    </lineage>
</organism>
<dbReference type="Pfam" id="PF01229">
    <property type="entry name" value="Glyco_hydro_39"/>
    <property type="match status" value="1"/>
</dbReference>
<dbReference type="GO" id="GO:0009044">
    <property type="term" value="F:xylan 1,4-beta-xylosidase activity"/>
    <property type="evidence" value="ECO:0007669"/>
    <property type="project" value="UniProtKB-EC"/>
</dbReference>
<dbReference type="PROSITE" id="PS01124">
    <property type="entry name" value="HTH_ARAC_FAMILY_2"/>
    <property type="match status" value="1"/>
</dbReference>
<dbReference type="Gene3D" id="2.60.120.10">
    <property type="entry name" value="Jelly Rolls"/>
    <property type="match status" value="1"/>
</dbReference>
<evidence type="ECO:0000313" key="10">
    <source>
        <dbReference type="Proteomes" id="UP000548423"/>
    </source>
</evidence>
<name>A0A852TCM3_9BACI</name>
<dbReference type="EMBL" id="JACCBX010000006">
    <property type="protein sequence ID" value="NYE06542.1"/>
    <property type="molecule type" value="Genomic_DNA"/>
</dbReference>
<evidence type="ECO:0000313" key="9">
    <source>
        <dbReference type="EMBL" id="NYE06542.1"/>
    </source>
</evidence>
<dbReference type="SUPFAM" id="SSF46689">
    <property type="entry name" value="Homeodomain-like"/>
    <property type="match status" value="1"/>
</dbReference>
<dbReference type="InterPro" id="IPR049166">
    <property type="entry name" value="GH39_cat"/>
</dbReference>
<dbReference type="Gene3D" id="2.60.40.1500">
    <property type="entry name" value="Glycosyl hydrolase domain, family 39"/>
    <property type="match status" value="1"/>
</dbReference>
<dbReference type="Proteomes" id="UP000548423">
    <property type="component" value="Unassembled WGS sequence"/>
</dbReference>
<reference evidence="10" key="1">
    <citation type="submission" date="2020-07" db="EMBL/GenBank/DDBJ databases">
        <authorList>
            <person name="Partida-Martinez L."/>
            <person name="Huntemann M."/>
            <person name="Clum A."/>
            <person name="Wang J."/>
            <person name="Palaniappan K."/>
            <person name="Ritter S."/>
            <person name="Chen I.-M."/>
            <person name="Stamatis D."/>
            <person name="Reddy T."/>
            <person name="O'Malley R."/>
            <person name="Daum C."/>
            <person name="Shapiro N."/>
            <person name="Ivanova N."/>
            <person name="Kyrpides N."/>
            <person name="Woyke T."/>
        </authorList>
    </citation>
    <scope>NUCLEOTIDE SEQUENCE [LARGE SCALE GENOMIC DNA]</scope>
    <source>
        <strain evidence="10">AT2.8</strain>
    </source>
</reference>
<dbReference type="GO" id="GO:0005975">
    <property type="term" value="P:carbohydrate metabolic process"/>
    <property type="evidence" value="ECO:0007669"/>
    <property type="project" value="InterPro"/>
</dbReference>
<dbReference type="InterPro" id="IPR009057">
    <property type="entry name" value="Homeodomain-like_sf"/>
</dbReference>
<dbReference type="SMART" id="SM00342">
    <property type="entry name" value="HTH_ARAC"/>
    <property type="match status" value="1"/>
</dbReference>
<keyword evidence="4" id="KW-0238">DNA-binding</keyword>
<dbReference type="PROSITE" id="PS01027">
    <property type="entry name" value="GLYCOSYL_HYDROL_F39"/>
    <property type="match status" value="1"/>
</dbReference>
<comment type="similarity">
    <text evidence="1">Belongs to the glycosyl hydrolase 39 family.</text>
</comment>
<evidence type="ECO:0000256" key="7">
    <source>
        <dbReference type="PIRSR" id="PIRSR600514-1"/>
    </source>
</evidence>
<dbReference type="InterPro" id="IPR003313">
    <property type="entry name" value="AraC-bd"/>
</dbReference>
<accession>A0A852TCM3</accession>
<reference evidence="10" key="2">
    <citation type="submission" date="2020-08" db="EMBL/GenBank/DDBJ databases">
        <title>The Agave Microbiome: Exploring the role of microbial communities in plant adaptations to desert environments.</title>
        <authorList>
            <person name="Partida-Martinez L.P."/>
        </authorList>
    </citation>
    <scope>NUCLEOTIDE SEQUENCE [LARGE SCALE GENOMIC DNA]</scope>
    <source>
        <strain evidence="10">AT2.8</strain>
    </source>
</reference>
<dbReference type="EC" id="3.2.1.37" evidence="9"/>
<feature type="active site" description="Proton donor" evidence="7">
    <location>
        <position position="483"/>
    </location>
</feature>
<dbReference type="SUPFAM" id="SSF51445">
    <property type="entry name" value="(Trans)glycosidases"/>
    <property type="match status" value="1"/>
</dbReference>
<comment type="caution">
    <text evidence="9">The sequence shown here is derived from an EMBL/GenBank/DDBJ whole genome shotgun (WGS) entry which is preliminary data.</text>
</comment>
<evidence type="ECO:0000256" key="6">
    <source>
        <dbReference type="ARBA" id="ARBA00023295"/>
    </source>
</evidence>
<dbReference type="GO" id="GO:0003700">
    <property type="term" value="F:DNA-binding transcription factor activity"/>
    <property type="evidence" value="ECO:0007669"/>
    <property type="project" value="InterPro"/>
</dbReference>
<dbReference type="InterPro" id="IPR017853">
    <property type="entry name" value="GH"/>
</dbReference>
<dbReference type="InterPro" id="IPR049165">
    <property type="entry name" value="GH39_as"/>
</dbReference>
<dbReference type="InterPro" id="IPR014710">
    <property type="entry name" value="RmlC-like_jellyroll"/>
</dbReference>
<feature type="domain" description="HTH araC/xylS-type" evidence="8">
    <location>
        <begin position="176"/>
        <end position="274"/>
    </location>
</feature>
<proteinExistence type="inferred from homology"/>